<dbReference type="RefSeq" id="WP_406769168.1">
    <property type="nucleotide sequence ID" value="NZ_JBJHZZ010000003.1"/>
</dbReference>
<dbReference type="EMBL" id="JBJHZZ010000003">
    <property type="protein sequence ID" value="MFL0246693.1"/>
    <property type="molecule type" value="Genomic_DNA"/>
</dbReference>
<comment type="subunit">
    <text evidence="5">Heterooligomer composed of large and small subunits.</text>
</comment>
<accession>A0ABW8T2J2</accession>
<feature type="domain" description="OB-fold nucleic acid binding" evidence="8">
    <location>
        <begin position="6"/>
        <end position="100"/>
    </location>
</feature>
<evidence type="ECO:0000256" key="4">
    <source>
        <dbReference type="ARBA" id="ARBA00022839"/>
    </source>
</evidence>
<proteinExistence type="inferred from homology"/>
<dbReference type="NCBIfam" id="TIGR00237">
    <property type="entry name" value="xseA"/>
    <property type="match status" value="1"/>
</dbReference>
<dbReference type="Pfam" id="PF13742">
    <property type="entry name" value="tRNA_anti_2"/>
    <property type="match status" value="1"/>
</dbReference>
<evidence type="ECO:0000256" key="3">
    <source>
        <dbReference type="ARBA" id="ARBA00022801"/>
    </source>
</evidence>
<organism evidence="9 10">
    <name type="scientific">Candidatus Clostridium stratigraminis</name>
    <dbReference type="NCBI Taxonomy" id="3381661"/>
    <lineage>
        <taxon>Bacteria</taxon>
        <taxon>Bacillati</taxon>
        <taxon>Bacillota</taxon>
        <taxon>Clostridia</taxon>
        <taxon>Eubacteriales</taxon>
        <taxon>Clostridiaceae</taxon>
        <taxon>Clostridium</taxon>
    </lineage>
</organism>
<comment type="function">
    <text evidence="5">Bidirectionally degrades single-stranded DNA into large acid-insoluble oligonucleotides, which are then degraded further into small acid-soluble oligonucleotides.</text>
</comment>
<dbReference type="HAMAP" id="MF_00378">
    <property type="entry name" value="Exonuc_7_L"/>
    <property type="match status" value="1"/>
</dbReference>
<evidence type="ECO:0000256" key="2">
    <source>
        <dbReference type="ARBA" id="ARBA00022722"/>
    </source>
</evidence>
<keyword evidence="3 5" id="KW-0378">Hydrolase</keyword>
<evidence type="ECO:0000259" key="7">
    <source>
        <dbReference type="Pfam" id="PF02601"/>
    </source>
</evidence>
<evidence type="ECO:0000256" key="1">
    <source>
        <dbReference type="ARBA" id="ARBA00022490"/>
    </source>
</evidence>
<reference evidence="9 10" key="1">
    <citation type="submission" date="2024-11" db="EMBL/GenBank/DDBJ databases">
        <authorList>
            <person name="Heng Y.C."/>
            <person name="Lim A.C.H."/>
            <person name="Lee J.K.Y."/>
            <person name="Kittelmann S."/>
        </authorList>
    </citation>
    <scope>NUCLEOTIDE SEQUENCE [LARGE SCALE GENOMIC DNA]</scope>
    <source>
        <strain evidence="9 10">WILCCON 0185</strain>
    </source>
</reference>
<dbReference type="Proteomes" id="UP001623591">
    <property type="component" value="Unassembled WGS sequence"/>
</dbReference>
<evidence type="ECO:0000256" key="6">
    <source>
        <dbReference type="RuleBase" id="RU004355"/>
    </source>
</evidence>
<gene>
    <name evidence="5 9" type="primary">xseA</name>
    <name evidence="9" type="ORF">ACJDUG_06900</name>
</gene>
<comment type="catalytic activity">
    <reaction evidence="5 6">
        <text>Exonucleolytic cleavage in either 5'- to 3'- or 3'- to 5'-direction to yield nucleoside 5'-phosphates.</text>
        <dbReference type="EC" id="3.1.11.6"/>
    </reaction>
</comment>
<name>A0ABW8T2J2_9CLOT</name>
<dbReference type="Pfam" id="PF02601">
    <property type="entry name" value="Exonuc_VII_L"/>
    <property type="match status" value="1"/>
</dbReference>
<comment type="caution">
    <text evidence="9">The sequence shown here is derived from an EMBL/GenBank/DDBJ whole genome shotgun (WGS) entry which is preliminary data.</text>
</comment>
<evidence type="ECO:0000259" key="8">
    <source>
        <dbReference type="Pfam" id="PF13742"/>
    </source>
</evidence>
<dbReference type="InterPro" id="IPR025824">
    <property type="entry name" value="OB-fold_nuc-bd_dom"/>
</dbReference>
<evidence type="ECO:0000313" key="9">
    <source>
        <dbReference type="EMBL" id="MFL0246693.1"/>
    </source>
</evidence>
<dbReference type="InterPro" id="IPR003753">
    <property type="entry name" value="Exonuc_VII_L"/>
</dbReference>
<dbReference type="PANTHER" id="PTHR30008">
    <property type="entry name" value="EXODEOXYRIBONUCLEASE 7 LARGE SUBUNIT"/>
    <property type="match status" value="1"/>
</dbReference>
<evidence type="ECO:0000313" key="10">
    <source>
        <dbReference type="Proteomes" id="UP001623591"/>
    </source>
</evidence>
<dbReference type="InterPro" id="IPR020579">
    <property type="entry name" value="Exonuc_VII_lsu_C"/>
</dbReference>
<keyword evidence="2 5" id="KW-0540">Nuclease</keyword>
<keyword evidence="4 5" id="KW-0269">Exonuclease</keyword>
<keyword evidence="1 5" id="KW-0963">Cytoplasm</keyword>
<evidence type="ECO:0000256" key="5">
    <source>
        <dbReference type="HAMAP-Rule" id="MF_00378"/>
    </source>
</evidence>
<protein>
    <recommendedName>
        <fullName evidence="5">Exodeoxyribonuclease 7 large subunit</fullName>
        <ecNumber evidence="5">3.1.11.6</ecNumber>
    </recommendedName>
    <alternativeName>
        <fullName evidence="5">Exodeoxyribonuclease VII large subunit</fullName>
        <shortName evidence="5">Exonuclease VII large subunit</shortName>
    </alternativeName>
</protein>
<dbReference type="GO" id="GO:0008855">
    <property type="term" value="F:exodeoxyribonuclease VII activity"/>
    <property type="evidence" value="ECO:0007669"/>
    <property type="project" value="UniProtKB-EC"/>
</dbReference>
<dbReference type="PANTHER" id="PTHR30008:SF0">
    <property type="entry name" value="EXODEOXYRIBONUCLEASE 7 LARGE SUBUNIT"/>
    <property type="match status" value="1"/>
</dbReference>
<comment type="subcellular location">
    <subcellularLocation>
        <location evidence="5 6">Cytoplasm</location>
    </subcellularLocation>
</comment>
<sequence>MFIKTLSVSALNNYIKKTMDSDFILHNLNIKGEISNFKLHTSGHIYFSLKDESSKINCIMFRSHASMLKFMPKDGEAVIVKGRVSVYEKDGTYQLYCEEMSQVGLGELYIKYEELKNKLEVLGLFDAKHKKAIPKYPKRVGVITSPTGAAIRDIINVSRRRNSSIDMLLYPALVQGINASEDIIRGIDYFNSIEDLDLIILARGGGSIEELWAFNNENLAYSIYNSKKPTISGIGHETDFTIADFVSDKRASTPSAAAELAIPSAKEIEILLNSYKNKVSSSINSYLTFLGNKVDGLNKTLELTNPMNYIINQYNQIDRFKDKLNHNIKAILQTDKEQLSKINAILNAHNPLKVLDKGYSLIEDLDGNIVSELSVLKTKEKVKISLKDGITLARIQCFSDKDI</sequence>
<comment type="similarity">
    <text evidence="5 6">Belongs to the XseA family.</text>
</comment>
<feature type="domain" description="Exonuclease VII large subunit C-terminal" evidence="7">
    <location>
        <begin position="124"/>
        <end position="343"/>
    </location>
</feature>
<keyword evidence="10" id="KW-1185">Reference proteome</keyword>
<dbReference type="EC" id="3.1.11.6" evidence="5"/>
<dbReference type="CDD" id="cd04489">
    <property type="entry name" value="ExoVII_LU_OBF"/>
    <property type="match status" value="1"/>
</dbReference>